<evidence type="ECO:0000256" key="1">
    <source>
        <dbReference type="ARBA" id="ARBA00023015"/>
    </source>
</evidence>
<protein>
    <submittedName>
        <fullName evidence="5">AraC family transcriptional regulator</fullName>
    </submittedName>
</protein>
<dbReference type="GO" id="GO:0003700">
    <property type="term" value="F:DNA-binding transcription factor activity"/>
    <property type="evidence" value="ECO:0007669"/>
    <property type="project" value="InterPro"/>
</dbReference>
<dbReference type="Proteomes" id="UP000780768">
    <property type="component" value="Unassembled WGS sequence"/>
</dbReference>
<dbReference type="InterPro" id="IPR003313">
    <property type="entry name" value="AraC-bd"/>
</dbReference>
<dbReference type="GO" id="GO:0043565">
    <property type="term" value="F:sequence-specific DNA binding"/>
    <property type="evidence" value="ECO:0007669"/>
    <property type="project" value="InterPro"/>
</dbReference>
<sequence>MLQYFVDNKYNSVFVPGYVPKLEYMSKIDEIASQIPRAMHQHENLVEILLVYSGNGIHTINQERYITSKGDLIFYNSGVLHDEVVGRQSRWGTYCLAVSNLKLHNMALNEIIPEHYSPVINSGEHFQEILELFRILEGTIWKKDKLAAEFNNYIARALIIKFCSVIQEKYSSKQEKKASLASKVQMFIDKFYKEDINLDIIAKAVNANRYYLSHIFKAETDFSPMQYVTRLRLGEAQNLLINTDLSVTEIAAAVGYNDSNYFQKVFRRNVGLTPGNYRRRWRS</sequence>
<dbReference type="PROSITE" id="PS00041">
    <property type="entry name" value="HTH_ARAC_FAMILY_1"/>
    <property type="match status" value="1"/>
</dbReference>
<accession>A0A921HQA4</accession>
<dbReference type="InterPro" id="IPR018062">
    <property type="entry name" value="HTH_AraC-typ_CS"/>
</dbReference>
<evidence type="ECO:0000256" key="3">
    <source>
        <dbReference type="ARBA" id="ARBA00023163"/>
    </source>
</evidence>
<dbReference type="PROSITE" id="PS01124">
    <property type="entry name" value="HTH_ARAC_FAMILY_2"/>
    <property type="match status" value="1"/>
</dbReference>
<keyword evidence="3" id="KW-0804">Transcription</keyword>
<keyword evidence="2" id="KW-0238">DNA-binding</keyword>
<reference evidence="5" key="2">
    <citation type="submission" date="2021-09" db="EMBL/GenBank/DDBJ databases">
        <authorList>
            <person name="Gilroy R."/>
        </authorList>
    </citation>
    <scope>NUCLEOTIDE SEQUENCE</scope>
    <source>
        <strain evidence="5">7318</strain>
    </source>
</reference>
<dbReference type="InterPro" id="IPR020449">
    <property type="entry name" value="Tscrpt_reg_AraC-type_HTH"/>
</dbReference>
<dbReference type="InterPro" id="IPR014710">
    <property type="entry name" value="RmlC-like_jellyroll"/>
</dbReference>
<feature type="domain" description="HTH araC/xylS-type" evidence="4">
    <location>
        <begin position="182"/>
        <end position="280"/>
    </location>
</feature>
<dbReference type="Gene3D" id="1.10.10.60">
    <property type="entry name" value="Homeodomain-like"/>
    <property type="match status" value="2"/>
</dbReference>
<gene>
    <name evidence="5" type="ORF">K8V65_08415</name>
</gene>
<dbReference type="InterPro" id="IPR009057">
    <property type="entry name" value="Homeodomain-like_sf"/>
</dbReference>
<dbReference type="RefSeq" id="WP_304067038.1">
    <property type="nucleotide sequence ID" value="NZ_CALXYC010000018.1"/>
</dbReference>
<dbReference type="PRINTS" id="PR00032">
    <property type="entry name" value="HTHARAC"/>
</dbReference>
<evidence type="ECO:0000259" key="4">
    <source>
        <dbReference type="PROSITE" id="PS01124"/>
    </source>
</evidence>
<dbReference type="InterPro" id="IPR018060">
    <property type="entry name" value="HTH_AraC"/>
</dbReference>
<dbReference type="AlphaFoldDB" id="A0A921HQA4"/>
<evidence type="ECO:0000313" key="6">
    <source>
        <dbReference type="Proteomes" id="UP000780768"/>
    </source>
</evidence>
<dbReference type="SUPFAM" id="SSF51215">
    <property type="entry name" value="Regulatory protein AraC"/>
    <property type="match status" value="1"/>
</dbReference>
<evidence type="ECO:0000256" key="2">
    <source>
        <dbReference type="ARBA" id="ARBA00023125"/>
    </source>
</evidence>
<comment type="caution">
    <text evidence="5">The sequence shown here is derived from an EMBL/GenBank/DDBJ whole genome shotgun (WGS) entry which is preliminary data.</text>
</comment>
<proteinExistence type="predicted"/>
<evidence type="ECO:0000313" key="5">
    <source>
        <dbReference type="EMBL" id="HJF85668.1"/>
    </source>
</evidence>
<dbReference type="EMBL" id="DYVR01000234">
    <property type="protein sequence ID" value="HJF85668.1"/>
    <property type="molecule type" value="Genomic_DNA"/>
</dbReference>
<dbReference type="PANTHER" id="PTHR43280">
    <property type="entry name" value="ARAC-FAMILY TRANSCRIPTIONAL REGULATOR"/>
    <property type="match status" value="1"/>
</dbReference>
<dbReference type="Gene3D" id="2.60.120.10">
    <property type="entry name" value="Jelly Rolls"/>
    <property type="match status" value="1"/>
</dbReference>
<reference evidence="5" key="1">
    <citation type="journal article" date="2021" name="PeerJ">
        <title>Extensive microbial diversity within the chicken gut microbiome revealed by metagenomics and culture.</title>
        <authorList>
            <person name="Gilroy R."/>
            <person name="Ravi A."/>
            <person name="Getino M."/>
            <person name="Pursley I."/>
            <person name="Horton D.L."/>
            <person name="Alikhan N.F."/>
            <person name="Baker D."/>
            <person name="Gharbi K."/>
            <person name="Hall N."/>
            <person name="Watson M."/>
            <person name="Adriaenssens E.M."/>
            <person name="Foster-Nyarko E."/>
            <person name="Jarju S."/>
            <person name="Secka A."/>
            <person name="Antonio M."/>
            <person name="Oren A."/>
            <person name="Chaudhuri R.R."/>
            <person name="La Ragione R."/>
            <person name="Hildebrand F."/>
            <person name="Pallen M.J."/>
        </authorList>
    </citation>
    <scope>NUCLEOTIDE SEQUENCE</scope>
    <source>
        <strain evidence="5">7318</strain>
    </source>
</reference>
<keyword evidence="1" id="KW-0805">Transcription regulation</keyword>
<organism evidence="5 6">
    <name type="scientific">Megamonas hypermegale</name>
    <dbReference type="NCBI Taxonomy" id="158847"/>
    <lineage>
        <taxon>Bacteria</taxon>
        <taxon>Bacillati</taxon>
        <taxon>Bacillota</taxon>
        <taxon>Negativicutes</taxon>
        <taxon>Selenomonadales</taxon>
        <taxon>Selenomonadaceae</taxon>
        <taxon>Megamonas</taxon>
    </lineage>
</organism>
<dbReference type="Pfam" id="PF02311">
    <property type="entry name" value="AraC_binding"/>
    <property type="match status" value="1"/>
</dbReference>
<dbReference type="PANTHER" id="PTHR43280:SF17">
    <property type="entry name" value="ARAC-TYPE DNA-BINDING DOMAIN-CONTAINING PROTEIN"/>
    <property type="match status" value="1"/>
</dbReference>
<dbReference type="Pfam" id="PF12833">
    <property type="entry name" value="HTH_18"/>
    <property type="match status" value="1"/>
</dbReference>
<dbReference type="CDD" id="cd02208">
    <property type="entry name" value="cupin_RmlC-like"/>
    <property type="match status" value="1"/>
</dbReference>
<name>A0A921HQA4_9FIRM</name>
<dbReference type="InterPro" id="IPR037923">
    <property type="entry name" value="HTH-like"/>
</dbReference>
<dbReference type="SUPFAM" id="SSF46689">
    <property type="entry name" value="Homeodomain-like"/>
    <property type="match status" value="2"/>
</dbReference>
<dbReference type="SMART" id="SM00342">
    <property type="entry name" value="HTH_ARAC"/>
    <property type="match status" value="1"/>
</dbReference>